<dbReference type="Proteomes" id="UP000290106">
    <property type="component" value="Unassembled WGS sequence"/>
</dbReference>
<accession>A0A4Q1RJB5</accession>
<evidence type="ECO:0000313" key="2">
    <source>
        <dbReference type="EMBL" id="RXS75826.1"/>
    </source>
</evidence>
<gene>
    <name evidence="2" type="ORF">ETP43_11835</name>
</gene>
<proteinExistence type="predicted"/>
<dbReference type="OrthoDB" id="9790495at2"/>
<dbReference type="RefSeq" id="WP_022399502.1">
    <property type="nucleotide sequence ID" value="NZ_DAWBJR010000018.1"/>
</dbReference>
<keyword evidence="1" id="KW-0472">Membrane</keyword>
<name>A0A4Q1RJB5_9FIRM</name>
<dbReference type="AlphaFoldDB" id="A0A4Q1RJB5"/>
<comment type="caution">
    <text evidence="2">The sequence shown here is derived from an EMBL/GenBank/DDBJ whole genome shotgun (WGS) entry which is preliminary data.</text>
</comment>
<sequence length="153" mass="16914">MSSKTRIVVLHMKEVIYTAIFLVLGLLMIVLLLIMFGPSKDKETASSVQTTSALTGQYLPGVYTTAIELNDNTFDVQVTVDSSHINSIELINLSESTAAMYPLMEPALEELASQIYEKQSLEDITYEDDNKYTSMLLLEAIKSALAKASVLQQ</sequence>
<evidence type="ECO:0008006" key="4">
    <source>
        <dbReference type="Google" id="ProtNLM"/>
    </source>
</evidence>
<keyword evidence="1" id="KW-0812">Transmembrane</keyword>
<evidence type="ECO:0000256" key="1">
    <source>
        <dbReference type="SAM" id="Phobius"/>
    </source>
</evidence>
<dbReference type="EMBL" id="SDKC01000001">
    <property type="protein sequence ID" value="RXS75826.1"/>
    <property type="molecule type" value="Genomic_DNA"/>
</dbReference>
<protein>
    <recommendedName>
        <fullName evidence="4">FMN-binding protein</fullName>
    </recommendedName>
</protein>
<keyword evidence="3" id="KW-1185">Reference proteome</keyword>
<reference evidence="2 3" key="1">
    <citation type="submission" date="2019-01" db="EMBL/GenBank/DDBJ databases">
        <title>Blautia sp. nov. KGMB01111 isolated human feces.</title>
        <authorList>
            <person name="Park J.-E."/>
            <person name="Kim J.-S."/>
            <person name="Park S.-H."/>
        </authorList>
    </citation>
    <scope>NUCLEOTIDE SEQUENCE [LARGE SCALE GENOMIC DNA]</scope>
    <source>
        <strain evidence="2 3">KGMB01111</strain>
    </source>
</reference>
<keyword evidence="1" id="KW-1133">Transmembrane helix</keyword>
<organism evidence="2 3">
    <name type="scientific">Blautia faecicola</name>
    <dbReference type="NCBI Taxonomy" id="2509240"/>
    <lineage>
        <taxon>Bacteria</taxon>
        <taxon>Bacillati</taxon>
        <taxon>Bacillota</taxon>
        <taxon>Clostridia</taxon>
        <taxon>Lachnospirales</taxon>
        <taxon>Lachnospiraceae</taxon>
        <taxon>Blautia</taxon>
    </lineage>
</organism>
<evidence type="ECO:0000313" key="3">
    <source>
        <dbReference type="Proteomes" id="UP000290106"/>
    </source>
</evidence>
<feature type="transmembrane region" description="Helical" evidence="1">
    <location>
        <begin position="15"/>
        <end position="36"/>
    </location>
</feature>